<comment type="caution">
    <text evidence="1">The sequence shown here is derived from an EMBL/GenBank/DDBJ whole genome shotgun (WGS) entry which is preliminary data.</text>
</comment>
<organism evidence="1 2">
    <name type="scientific">Candidatus Falkowbacteria bacterium GW2011_GWF2_39_8</name>
    <dbReference type="NCBI Taxonomy" id="1618642"/>
    <lineage>
        <taxon>Bacteria</taxon>
        <taxon>Candidatus Falkowiibacteriota</taxon>
    </lineage>
</organism>
<evidence type="ECO:0000313" key="2">
    <source>
        <dbReference type="Proteomes" id="UP000034137"/>
    </source>
</evidence>
<sequence length="123" mass="13974">MACLVDWVVRSSIWCIMTDGDLVYPRLALVTTPELLKDMITQPAHHVFEEAGLSFGELREIFTKGSFLDASNIAHLGALHRRDYVGWLKLSKAADREIRFHPDSRRHPKVIFFPDGKSIIARG</sequence>
<dbReference type="EMBL" id="LBXO01000039">
    <property type="protein sequence ID" value="KKR32225.1"/>
    <property type="molecule type" value="Genomic_DNA"/>
</dbReference>
<protein>
    <submittedName>
        <fullName evidence="1">Uncharacterized protein</fullName>
    </submittedName>
</protein>
<accession>A0A0G0SBX5</accession>
<dbReference type="AlphaFoldDB" id="A0A0G0SBX5"/>
<name>A0A0G0SBX5_9BACT</name>
<gene>
    <name evidence="1" type="ORF">UT64_C0039G0004</name>
</gene>
<dbReference type="Proteomes" id="UP000034137">
    <property type="component" value="Unassembled WGS sequence"/>
</dbReference>
<evidence type="ECO:0000313" key="1">
    <source>
        <dbReference type="EMBL" id="KKR32225.1"/>
    </source>
</evidence>
<reference evidence="1 2" key="1">
    <citation type="journal article" date="2015" name="Nature">
        <title>rRNA introns, odd ribosomes, and small enigmatic genomes across a large radiation of phyla.</title>
        <authorList>
            <person name="Brown C.T."/>
            <person name="Hug L.A."/>
            <person name="Thomas B.C."/>
            <person name="Sharon I."/>
            <person name="Castelle C.J."/>
            <person name="Singh A."/>
            <person name="Wilkins M.J."/>
            <person name="Williams K.H."/>
            <person name="Banfield J.F."/>
        </authorList>
    </citation>
    <scope>NUCLEOTIDE SEQUENCE [LARGE SCALE GENOMIC DNA]</scope>
</reference>
<proteinExistence type="predicted"/>